<proteinExistence type="inferred from homology"/>
<comment type="caution">
    <text evidence="4">The sequence shown here is derived from an EMBL/GenBank/DDBJ whole genome shotgun (WGS) entry which is preliminary data.</text>
</comment>
<evidence type="ECO:0000256" key="1">
    <source>
        <dbReference type="ARBA" id="ARBA00009505"/>
    </source>
</evidence>
<dbReference type="PANTHER" id="PTHR13299">
    <property type="entry name" value="PEROXISOMAL MEMBRANE PROTEIN PEX16"/>
    <property type="match status" value="1"/>
</dbReference>
<comment type="similarity">
    <text evidence="1 2">Belongs to the peroxin-16 family.</text>
</comment>
<dbReference type="GO" id="GO:0007031">
    <property type="term" value="P:peroxisome organization"/>
    <property type="evidence" value="ECO:0007669"/>
    <property type="project" value="UniProtKB-KW"/>
</dbReference>
<protein>
    <recommendedName>
        <fullName evidence="2">Peroxisomal membrane protein PEX16</fullName>
    </recommendedName>
</protein>
<dbReference type="InterPro" id="IPR013919">
    <property type="entry name" value="Pex16"/>
</dbReference>
<evidence type="ECO:0000313" key="4">
    <source>
        <dbReference type="EMBL" id="KAJ2784731.1"/>
    </source>
</evidence>
<dbReference type="EMBL" id="JANBUL010000021">
    <property type="protein sequence ID" value="KAJ2784731.1"/>
    <property type="molecule type" value="Genomic_DNA"/>
</dbReference>
<organism evidence="4 5">
    <name type="scientific">Coemansia javaensis</name>
    <dbReference type="NCBI Taxonomy" id="2761396"/>
    <lineage>
        <taxon>Eukaryota</taxon>
        <taxon>Fungi</taxon>
        <taxon>Fungi incertae sedis</taxon>
        <taxon>Zoopagomycota</taxon>
        <taxon>Kickxellomycotina</taxon>
        <taxon>Kickxellomycetes</taxon>
        <taxon>Kickxellales</taxon>
        <taxon>Kickxellaceae</taxon>
        <taxon>Coemansia</taxon>
    </lineage>
</organism>
<keyword evidence="5" id="KW-1185">Reference proteome</keyword>
<dbReference type="Pfam" id="PF08610">
    <property type="entry name" value="Pex16"/>
    <property type="match status" value="1"/>
</dbReference>
<keyword evidence="2" id="KW-0962">Peroxisome biogenesis</keyword>
<reference evidence="4" key="1">
    <citation type="submission" date="2022-07" db="EMBL/GenBank/DDBJ databases">
        <title>Phylogenomic reconstructions and comparative analyses of Kickxellomycotina fungi.</title>
        <authorList>
            <person name="Reynolds N.K."/>
            <person name="Stajich J.E."/>
            <person name="Barry K."/>
            <person name="Grigoriev I.V."/>
            <person name="Crous P."/>
            <person name="Smith M.E."/>
        </authorList>
    </citation>
    <scope>NUCLEOTIDE SEQUENCE</scope>
    <source>
        <strain evidence="4">NBRC 105414</strain>
    </source>
</reference>
<dbReference type="Proteomes" id="UP001140217">
    <property type="component" value="Unassembled WGS sequence"/>
</dbReference>
<dbReference type="OrthoDB" id="2021143at2759"/>
<evidence type="ECO:0000256" key="3">
    <source>
        <dbReference type="SAM" id="MobiDB-lite"/>
    </source>
</evidence>
<comment type="subcellular location">
    <subcellularLocation>
        <location evidence="2">Peroxisome membrane</location>
    </subcellularLocation>
</comment>
<gene>
    <name evidence="4" type="ORF">H4R18_000946</name>
</gene>
<name>A0A9W8LMA6_9FUNG</name>
<dbReference type="AlphaFoldDB" id="A0A9W8LMA6"/>
<keyword evidence="2" id="KW-0576">Peroxisome</keyword>
<accession>A0A9W8LMA6</accession>
<evidence type="ECO:0000313" key="5">
    <source>
        <dbReference type="Proteomes" id="UP001140217"/>
    </source>
</evidence>
<feature type="region of interest" description="Disordered" evidence="3">
    <location>
        <begin position="170"/>
        <end position="191"/>
    </location>
</feature>
<dbReference type="PANTHER" id="PTHR13299:SF0">
    <property type="entry name" value="PEROXISOMAL MEMBRANE PROTEIN PEX16"/>
    <property type="match status" value="1"/>
</dbReference>
<sequence>MLLQRYAEFVVANASQVNSIENGLRLLTYVLPGRFADAEVASEAIYTLLSFVGVYHDGLLARAAARGLLADKHGRPVRLDPPPATRYQARLARRFEAYRAAALLLTALQFSEKLVEMAVAKRLGERRRWQAVSCIEAAKAALRLALLRLAAGRIVPGSVAPERLVDPAALGPVPHVPPREPGAGAEAQQPHDYSDTAADAAAPWKGPRSGLEFRPVRAILAAAEHSGPALGRLVAGAARDPEAVAPPLALVRPYRALGLAGELLFILRPLAYVLGVRRFGLRDWRPWVLSLLIELASRHMVCADLRAGSADAADRSVERDELARRKWLFLYYLLRGPFFVRFTEARLAALADWCANKPLLSLLGSLIQDYRPLWKQYYFYTAGS</sequence>
<dbReference type="GO" id="GO:0005778">
    <property type="term" value="C:peroxisomal membrane"/>
    <property type="evidence" value="ECO:0007669"/>
    <property type="project" value="UniProtKB-SubCell"/>
</dbReference>
<evidence type="ECO:0000256" key="2">
    <source>
        <dbReference type="RuleBase" id="RU365003"/>
    </source>
</evidence>